<organism evidence="2 3">
    <name type="scientific">Batrachochytrium salamandrivorans</name>
    <dbReference type="NCBI Taxonomy" id="1357716"/>
    <lineage>
        <taxon>Eukaryota</taxon>
        <taxon>Fungi</taxon>
        <taxon>Fungi incertae sedis</taxon>
        <taxon>Chytridiomycota</taxon>
        <taxon>Chytridiomycota incertae sedis</taxon>
        <taxon>Chytridiomycetes</taxon>
        <taxon>Rhizophydiales</taxon>
        <taxon>Rhizophydiales incertae sedis</taxon>
        <taxon>Batrachochytrium</taxon>
    </lineage>
</organism>
<protein>
    <submittedName>
        <fullName evidence="2">Uncharacterized protein</fullName>
    </submittedName>
</protein>
<sequence length="597" mass="67039">MGDIIRLLDSVGGKVVDSVACDYEDSFSLETFGDLCEMHRMTEPKNKKSLIIARVQTWDPKQPEKAFYSYYNAFQLNKILFQTQNYLGKRFIHRLHVLNPLTNSDIIGNVKYYMVKNREGEKDMAIEIPLIQDSSKNDAATESKTSVMEVSIPVESNITDSTDIYVEPVFPSQNPRKTSLRLLIDSNSLLASEFKNNPEYTLNSPMIMEDDEEYEAAWTMGNHTVAEAPDISIPKVSSGRRESAIQLGFNKSVLFMRRSNPFIGPPNAIGIQKKGGQESLQKRSMSLTVSKVEDIIPSGINNRRRTEFTIPITSLLPSGPVHVHRPTRVQAPPGIITRFTVPVPKDDLAKIVPKTYRGHRRSLSYQNAVSASGTPASFEEWVRMVHQEKGQIKDREMSETGDEYDVVKPFSQTPKTPTRMGGRDFKLATIVDETAIQVNSPEGVPDGNMKLLNSDGLPRENFKTSKMMNDDKEDQDLDLDIIIYDAFLIATDNDFLESSKIRALFRENAIVPDDAKLFEMPAYTGEQQSSPTVEIVEDSLLCEWCYPSSQVLSQTTPCIRAFHRAKCYIFAALLVSIAVAFILIIVLQGNRVARVSA</sequence>
<accession>A0ABQ8FK59</accession>
<feature type="transmembrane region" description="Helical" evidence="1">
    <location>
        <begin position="568"/>
        <end position="587"/>
    </location>
</feature>
<dbReference type="Pfam" id="PF17010">
    <property type="entry name" value="DUF5092"/>
    <property type="match status" value="1"/>
</dbReference>
<name>A0ABQ8FK59_9FUNG</name>
<keyword evidence="1" id="KW-0812">Transmembrane</keyword>
<reference evidence="2 3" key="1">
    <citation type="submission" date="2021-02" db="EMBL/GenBank/DDBJ databases">
        <title>Variation within the Batrachochytrium salamandrivorans European outbreak.</title>
        <authorList>
            <person name="Kelly M."/>
            <person name="Pasmans F."/>
            <person name="Shea T.P."/>
            <person name="Munoz J.F."/>
            <person name="Carranza S."/>
            <person name="Cuomo C.A."/>
            <person name="Martel A."/>
        </authorList>
    </citation>
    <scope>NUCLEOTIDE SEQUENCE [LARGE SCALE GENOMIC DNA]</scope>
    <source>
        <strain evidence="2 3">AMFP18/2</strain>
    </source>
</reference>
<keyword evidence="3" id="KW-1185">Reference proteome</keyword>
<comment type="caution">
    <text evidence="2">The sequence shown here is derived from an EMBL/GenBank/DDBJ whole genome shotgun (WGS) entry which is preliminary data.</text>
</comment>
<dbReference type="InterPro" id="IPR031537">
    <property type="entry name" value="DUF5092"/>
</dbReference>
<proteinExistence type="predicted"/>
<keyword evidence="1" id="KW-0472">Membrane</keyword>
<evidence type="ECO:0000256" key="1">
    <source>
        <dbReference type="SAM" id="Phobius"/>
    </source>
</evidence>
<dbReference type="EMBL" id="JAFCIX010000062">
    <property type="protein sequence ID" value="KAH6599669.1"/>
    <property type="molecule type" value="Genomic_DNA"/>
</dbReference>
<keyword evidence="1" id="KW-1133">Transmembrane helix</keyword>
<dbReference type="Proteomes" id="UP001648503">
    <property type="component" value="Unassembled WGS sequence"/>
</dbReference>
<evidence type="ECO:0000313" key="3">
    <source>
        <dbReference type="Proteomes" id="UP001648503"/>
    </source>
</evidence>
<gene>
    <name evidence="2" type="ORF">BASA50_002866</name>
</gene>
<evidence type="ECO:0000313" key="2">
    <source>
        <dbReference type="EMBL" id="KAH6599669.1"/>
    </source>
</evidence>